<reference evidence="1 2" key="1">
    <citation type="submission" date="2019-02" db="EMBL/GenBank/DDBJ databases">
        <title>Aquabacterium sp. strain KMB7.</title>
        <authorList>
            <person name="Chen W.-M."/>
        </authorList>
    </citation>
    <scope>NUCLEOTIDE SEQUENCE [LARGE SCALE GENOMIC DNA]</scope>
    <source>
        <strain evidence="1 2">KMB7</strain>
    </source>
</reference>
<evidence type="ECO:0000313" key="1">
    <source>
        <dbReference type="EMBL" id="TBO34229.1"/>
    </source>
</evidence>
<keyword evidence="2" id="KW-1185">Reference proteome</keyword>
<sequence length="225" mass="24553">MPESSGLPTGPHWPCPVFRHPRPRGHEGRCIGRTDLPVDPRRARRLARRIRREAARQGWARVVCTSPLQRARVVGRLLRRWGWQHQVHAALSEADFGAWDGQRWADIDRTEVDAWVADFSGYAPGGGESLQQLLARVASWQPPVPCAVVVGHAGWMLAARWLATHAPGEWPRADQWPRPPAYGECWLLECGLPGDGLSAVSCVSDAACDAGASVTSATSLAASPP</sequence>
<gene>
    <name evidence="1" type="ORF">EYS42_01985</name>
</gene>
<dbReference type="SUPFAM" id="SSF53254">
    <property type="entry name" value="Phosphoglycerate mutase-like"/>
    <property type="match status" value="1"/>
</dbReference>
<dbReference type="Gene3D" id="3.40.50.1240">
    <property type="entry name" value="Phosphoglycerate mutase-like"/>
    <property type="match status" value="1"/>
</dbReference>
<dbReference type="InterPro" id="IPR029033">
    <property type="entry name" value="His_PPase_superfam"/>
</dbReference>
<name>A0A4Q9H211_9BURK</name>
<dbReference type="EMBL" id="SIXI01000001">
    <property type="protein sequence ID" value="TBO34229.1"/>
    <property type="molecule type" value="Genomic_DNA"/>
</dbReference>
<proteinExistence type="predicted"/>
<dbReference type="Pfam" id="PF00300">
    <property type="entry name" value="His_Phos_1"/>
    <property type="match status" value="1"/>
</dbReference>
<accession>A0A4Q9H211</accession>
<dbReference type="InterPro" id="IPR013078">
    <property type="entry name" value="His_Pase_superF_clade-1"/>
</dbReference>
<dbReference type="OrthoDB" id="5296884at2"/>
<organism evidence="1 2">
    <name type="scientific">Aquabacterium lacunae</name>
    <dbReference type="NCBI Taxonomy" id="2528630"/>
    <lineage>
        <taxon>Bacteria</taxon>
        <taxon>Pseudomonadati</taxon>
        <taxon>Pseudomonadota</taxon>
        <taxon>Betaproteobacteria</taxon>
        <taxon>Burkholderiales</taxon>
        <taxon>Aquabacterium</taxon>
    </lineage>
</organism>
<comment type="caution">
    <text evidence="1">The sequence shown here is derived from an EMBL/GenBank/DDBJ whole genome shotgun (WGS) entry which is preliminary data.</text>
</comment>
<dbReference type="AlphaFoldDB" id="A0A4Q9H211"/>
<protein>
    <submittedName>
        <fullName evidence="1">Fructose-2,6-bisphosphatase</fullName>
    </submittedName>
</protein>
<evidence type="ECO:0000313" key="2">
    <source>
        <dbReference type="Proteomes" id="UP000292120"/>
    </source>
</evidence>
<dbReference type="Proteomes" id="UP000292120">
    <property type="component" value="Unassembled WGS sequence"/>
</dbReference>